<dbReference type="Proteomes" id="UP000199582">
    <property type="component" value="Unassembled WGS sequence"/>
</dbReference>
<name>A0A1H7R6N8_9RHOB</name>
<evidence type="ECO:0000259" key="5">
    <source>
        <dbReference type="PROSITE" id="PS50931"/>
    </source>
</evidence>
<accession>A0A1H7R6N8</accession>
<dbReference type="Gene3D" id="1.10.10.10">
    <property type="entry name" value="Winged helix-like DNA-binding domain superfamily/Winged helix DNA-binding domain"/>
    <property type="match status" value="1"/>
</dbReference>
<keyword evidence="2" id="KW-0805">Transcription regulation</keyword>
<protein>
    <submittedName>
        <fullName evidence="6">Transcriptional regulator, LysR family</fullName>
    </submittedName>
</protein>
<dbReference type="PROSITE" id="PS50931">
    <property type="entry name" value="HTH_LYSR"/>
    <property type="match status" value="1"/>
</dbReference>
<sequence>MVGGFDASPVPVLRKQVYLHIEHAIMHAMTLDWQDLKIILHLVRAGTLARAGNLLGINYTTVARRIARAEKALGQPLFERRPDGYRPTELGLLAARHAEEMETREHALMRQLQGRDGSLRGPLVITAPQLLVQLHLVHVIDAFCTAHPAVALQVNTAHDLLDLGRRDADLAVRISHSPGDALTGLRLTEQHRAAFASPDLAGRIMADSAVPVPWIVHQDAVGLPALALKQRSNGYVRMRFDDMLAMIGAAQVGLGVVRMPVFAGRGTPGLVQVPVMPPEPYAPIWVVAHADVWPGARVRAFREMLVGYFRQHRALFTA</sequence>
<keyword evidence="4" id="KW-0804">Transcription</keyword>
<dbReference type="Pfam" id="PF00126">
    <property type="entry name" value="HTH_1"/>
    <property type="match status" value="1"/>
</dbReference>
<dbReference type="PANTHER" id="PTHR30537">
    <property type="entry name" value="HTH-TYPE TRANSCRIPTIONAL REGULATOR"/>
    <property type="match status" value="1"/>
</dbReference>
<dbReference type="GO" id="GO:0003700">
    <property type="term" value="F:DNA-binding transcription factor activity"/>
    <property type="evidence" value="ECO:0007669"/>
    <property type="project" value="InterPro"/>
</dbReference>
<dbReference type="InterPro" id="IPR058163">
    <property type="entry name" value="LysR-type_TF_proteobact-type"/>
</dbReference>
<evidence type="ECO:0000256" key="1">
    <source>
        <dbReference type="ARBA" id="ARBA00009437"/>
    </source>
</evidence>
<evidence type="ECO:0000313" key="6">
    <source>
        <dbReference type="EMBL" id="SEL55910.1"/>
    </source>
</evidence>
<proteinExistence type="inferred from homology"/>
<dbReference type="GO" id="GO:0006351">
    <property type="term" value="P:DNA-templated transcription"/>
    <property type="evidence" value="ECO:0007669"/>
    <property type="project" value="TreeGrafter"/>
</dbReference>
<dbReference type="SUPFAM" id="SSF46785">
    <property type="entry name" value="Winged helix' DNA-binding domain"/>
    <property type="match status" value="1"/>
</dbReference>
<keyword evidence="3" id="KW-0238">DNA-binding</keyword>
<dbReference type="InterPro" id="IPR005119">
    <property type="entry name" value="LysR_subst-bd"/>
</dbReference>
<dbReference type="SUPFAM" id="SSF53850">
    <property type="entry name" value="Periplasmic binding protein-like II"/>
    <property type="match status" value="1"/>
</dbReference>
<dbReference type="Gene3D" id="3.40.190.290">
    <property type="match status" value="1"/>
</dbReference>
<comment type="similarity">
    <text evidence="1">Belongs to the LysR transcriptional regulatory family.</text>
</comment>
<dbReference type="Pfam" id="PF03466">
    <property type="entry name" value="LysR_substrate"/>
    <property type="match status" value="1"/>
</dbReference>
<evidence type="ECO:0000313" key="7">
    <source>
        <dbReference type="Proteomes" id="UP000199582"/>
    </source>
</evidence>
<dbReference type="EMBL" id="FOAG01000006">
    <property type="protein sequence ID" value="SEL55910.1"/>
    <property type="molecule type" value="Genomic_DNA"/>
</dbReference>
<evidence type="ECO:0000256" key="3">
    <source>
        <dbReference type="ARBA" id="ARBA00023125"/>
    </source>
</evidence>
<dbReference type="AlphaFoldDB" id="A0A1H7R6N8"/>
<keyword evidence="7" id="KW-1185">Reference proteome</keyword>
<dbReference type="PANTHER" id="PTHR30537:SF3">
    <property type="entry name" value="TRANSCRIPTIONAL REGULATORY PROTEIN"/>
    <property type="match status" value="1"/>
</dbReference>
<feature type="domain" description="HTH lysR-type" evidence="5">
    <location>
        <begin position="31"/>
        <end position="88"/>
    </location>
</feature>
<evidence type="ECO:0000256" key="2">
    <source>
        <dbReference type="ARBA" id="ARBA00023015"/>
    </source>
</evidence>
<organism evidence="6 7">
    <name type="scientific">Roseovarius azorensis</name>
    <dbReference type="NCBI Taxonomy" id="1287727"/>
    <lineage>
        <taxon>Bacteria</taxon>
        <taxon>Pseudomonadati</taxon>
        <taxon>Pseudomonadota</taxon>
        <taxon>Alphaproteobacteria</taxon>
        <taxon>Rhodobacterales</taxon>
        <taxon>Roseobacteraceae</taxon>
        <taxon>Roseovarius</taxon>
    </lineage>
</organism>
<dbReference type="STRING" id="1287727.SAMN05443999_10681"/>
<dbReference type="GO" id="GO:0043565">
    <property type="term" value="F:sequence-specific DNA binding"/>
    <property type="evidence" value="ECO:0007669"/>
    <property type="project" value="TreeGrafter"/>
</dbReference>
<gene>
    <name evidence="6" type="ORF">SAMN05443999_10681</name>
</gene>
<reference evidence="6 7" key="1">
    <citation type="submission" date="2016-10" db="EMBL/GenBank/DDBJ databases">
        <authorList>
            <person name="de Groot N.N."/>
        </authorList>
    </citation>
    <scope>NUCLEOTIDE SEQUENCE [LARGE SCALE GENOMIC DNA]</scope>
    <source>
        <strain evidence="6 7">DSM 100674</strain>
    </source>
</reference>
<dbReference type="InterPro" id="IPR000847">
    <property type="entry name" value="LysR_HTH_N"/>
</dbReference>
<dbReference type="InterPro" id="IPR036390">
    <property type="entry name" value="WH_DNA-bd_sf"/>
</dbReference>
<dbReference type="InterPro" id="IPR036388">
    <property type="entry name" value="WH-like_DNA-bd_sf"/>
</dbReference>
<evidence type="ECO:0000256" key="4">
    <source>
        <dbReference type="ARBA" id="ARBA00023163"/>
    </source>
</evidence>